<keyword evidence="4" id="KW-0433">Leucine-rich repeat</keyword>
<comment type="function">
    <text evidence="1">Cilium-specific protein required for cilia structures.</text>
</comment>
<dbReference type="PANTHER" id="PTHR45973">
    <property type="entry name" value="PROTEIN PHOSPHATASE 1 REGULATORY SUBUNIT SDS22-RELATED"/>
    <property type="match status" value="1"/>
</dbReference>
<dbReference type="Pfam" id="PF12799">
    <property type="entry name" value="LRR_4"/>
    <property type="match status" value="1"/>
</dbReference>
<dbReference type="RefSeq" id="XP_011503359.1">
    <property type="nucleotide sequence ID" value="XM_011505057.1"/>
</dbReference>
<evidence type="ECO:0000256" key="2">
    <source>
        <dbReference type="ARBA" id="ARBA00004138"/>
    </source>
</evidence>
<keyword evidence="6" id="KW-0969">Cilium</keyword>
<comment type="similarity">
    <text evidence="3">Belongs to the DNAAF1 family.</text>
</comment>
<gene>
    <name evidence="10" type="primary">LOC105366564</name>
</gene>
<accession>A0AAJ6YSB0</accession>
<evidence type="ECO:0000313" key="10">
    <source>
        <dbReference type="RefSeq" id="XP_011503359.1"/>
    </source>
</evidence>
<dbReference type="KEGG" id="csol:105366564"/>
<dbReference type="SUPFAM" id="SSF52075">
    <property type="entry name" value="Outer arm dynein light chain 1"/>
    <property type="match status" value="1"/>
</dbReference>
<dbReference type="InterPro" id="IPR025875">
    <property type="entry name" value="Leu-rich_rpt_4"/>
</dbReference>
<dbReference type="GO" id="GO:0005930">
    <property type="term" value="C:axoneme"/>
    <property type="evidence" value="ECO:0007669"/>
    <property type="project" value="TreeGrafter"/>
</dbReference>
<name>A0AAJ6YSB0_9HYME</name>
<dbReference type="GO" id="GO:0070840">
    <property type="term" value="F:dynein complex binding"/>
    <property type="evidence" value="ECO:0007669"/>
    <property type="project" value="TreeGrafter"/>
</dbReference>
<evidence type="ECO:0000256" key="8">
    <source>
        <dbReference type="ARBA" id="ARBA00024433"/>
    </source>
</evidence>
<dbReference type="PANTHER" id="PTHR45973:SF9">
    <property type="entry name" value="LEUCINE-RICH REPEAT-CONTAINING PROTEIN 46"/>
    <property type="match status" value="1"/>
</dbReference>
<dbReference type="GeneID" id="105366564"/>
<dbReference type="Proteomes" id="UP000695007">
    <property type="component" value="Unplaced"/>
</dbReference>
<evidence type="ECO:0000256" key="4">
    <source>
        <dbReference type="ARBA" id="ARBA00022614"/>
    </source>
</evidence>
<dbReference type="InterPro" id="IPR001611">
    <property type="entry name" value="Leu-rich_rpt"/>
</dbReference>
<evidence type="ECO:0000256" key="7">
    <source>
        <dbReference type="ARBA" id="ARBA00023273"/>
    </source>
</evidence>
<dbReference type="AlphaFoldDB" id="A0AAJ6YSB0"/>
<keyword evidence="9" id="KW-1185">Reference proteome</keyword>
<organism evidence="9 10">
    <name type="scientific">Ceratosolen solmsi marchali</name>
    <dbReference type="NCBI Taxonomy" id="326594"/>
    <lineage>
        <taxon>Eukaryota</taxon>
        <taxon>Metazoa</taxon>
        <taxon>Ecdysozoa</taxon>
        <taxon>Arthropoda</taxon>
        <taxon>Hexapoda</taxon>
        <taxon>Insecta</taxon>
        <taxon>Pterygota</taxon>
        <taxon>Neoptera</taxon>
        <taxon>Endopterygota</taxon>
        <taxon>Hymenoptera</taxon>
        <taxon>Apocrita</taxon>
        <taxon>Proctotrupomorpha</taxon>
        <taxon>Chalcidoidea</taxon>
        <taxon>Agaonidae</taxon>
        <taxon>Agaoninae</taxon>
        <taxon>Ceratosolen</taxon>
    </lineage>
</organism>
<dbReference type="PROSITE" id="PS51450">
    <property type="entry name" value="LRR"/>
    <property type="match status" value="4"/>
</dbReference>
<evidence type="ECO:0000256" key="5">
    <source>
        <dbReference type="ARBA" id="ARBA00022737"/>
    </source>
</evidence>
<dbReference type="Pfam" id="PF13855">
    <property type="entry name" value="LRR_8"/>
    <property type="match status" value="1"/>
</dbReference>
<protein>
    <recommendedName>
        <fullName evidence="8">Dynein axonemal assembly factor 1 homolog</fullName>
    </recommendedName>
</protein>
<dbReference type="SMART" id="SM00365">
    <property type="entry name" value="LRR_SD22"/>
    <property type="match status" value="5"/>
</dbReference>
<sequence length="239" mass="28137">MTECLIKKYCRDNKLYETPYLNDVLYLHYKGFSFIENLDNYTGLKCLWLENNGIKEIANLNNQTKLKCLFLHNNLIKKIENLEYLEQLDNLNLAYNLINKIENLDSLNYLTNLNLSHNYLKTLKDIEHIRYLDSVSILDISYNKIDTVEVVNVVGAMKSLRVLTLKGNPVIKFIKMYRKSLILNCKYLQHLDDKPVFPCDRACAEAWSRGGLQEEQVERRLWIECDKKKINDSVICKLF</sequence>
<keyword evidence="7" id="KW-0966">Cell projection</keyword>
<keyword evidence="5" id="KW-0677">Repeat</keyword>
<reference evidence="10" key="1">
    <citation type="submission" date="2025-08" db="UniProtKB">
        <authorList>
            <consortium name="RefSeq"/>
        </authorList>
    </citation>
    <scope>IDENTIFICATION</scope>
</reference>
<evidence type="ECO:0000256" key="3">
    <source>
        <dbReference type="ARBA" id="ARBA00006453"/>
    </source>
</evidence>
<dbReference type="InterPro" id="IPR032675">
    <property type="entry name" value="LRR_dom_sf"/>
</dbReference>
<evidence type="ECO:0000256" key="6">
    <source>
        <dbReference type="ARBA" id="ARBA00023069"/>
    </source>
</evidence>
<evidence type="ECO:0000313" key="9">
    <source>
        <dbReference type="Proteomes" id="UP000695007"/>
    </source>
</evidence>
<dbReference type="Gene3D" id="3.80.10.10">
    <property type="entry name" value="Ribonuclease Inhibitor"/>
    <property type="match status" value="2"/>
</dbReference>
<proteinExistence type="inferred from homology"/>
<comment type="subcellular location">
    <subcellularLocation>
        <location evidence="2">Cell projection</location>
        <location evidence="2">Cilium</location>
    </subcellularLocation>
</comment>
<dbReference type="GO" id="GO:0035082">
    <property type="term" value="P:axoneme assembly"/>
    <property type="evidence" value="ECO:0007669"/>
    <property type="project" value="TreeGrafter"/>
</dbReference>
<dbReference type="InterPro" id="IPR050576">
    <property type="entry name" value="Cilia_flagella_integrity"/>
</dbReference>
<evidence type="ECO:0000256" key="1">
    <source>
        <dbReference type="ARBA" id="ARBA00003843"/>
    </source>
</evidence>